<dbReference type="OMA" id="HYENFTM"/>
<reference evidence="1" key="3">
    <citation type="submission" date="2018-07" db="EMBL/GenBank/DDBJ databases">
        <title>WGS assembly of Glycine max.</title>
        <authorList>
            <person name="Schmutz J."/>
            <person name="Cannon S."/>
            <person name="Schlueter J."/>
            <person name="Ma J."/>
            <person name="Mitros T."/>
            <person name="Nelson W."/>
            <person name="Hyten D."/>
            <person name="Song Q."/>
            <person name="Thelen J."/>
            <person name="Cheng J."/>
            <person name="Xu D."/>
            <person name="Hellsten U."/>
            <person name="May G."/>
            <person name="Yu Y."/>
            <person name="Sakurai T."/>
            <person name="Umezawa T."/>
            <person name="Bhattacharyya M."/>
            <person name="Sandhu D."/>
            <person name="Valliyodan B."/>
            <person name="Lindquist E."/>
            <person name="Peto M."/>
            <person name="Grant D."/>
            <person name="Shu S."/>
            <person name="Goodstein D."/>
            <person name="Barry K."/>
            <person name="Futrell-Griggs M."/>
            <person name="Abernathy B."/>
            <person name="Du J."/>
            <person name="Tian Z."/>
            <person name="Zhu L."/>
            <person name="Gill N."/>
            <person name="Joshi T."/>
            <person name="Libault M."/>
            <person name="Sethuraman A."/>
            <person name="Zhang X."/>
            <person name="Shinozaki K."/>
            <person name="Nguyen H."/>
            <person name="Wing R."/>
            <person name="Cregan P."/>
            <person name="Specht J."/>
            <person name="Grimwood J."/>
            <person name="Rokhsar D."/>
            <person name="Stacey G."/>
            <person name="Shoemaker R."/>
            <person name="Jackson S."/>
        </authorList>
    </citation>
    <scope>NUCLEOTIDE SEQUENCE</scope>
    <source>
        <tissue evidence="1">Callus</tissue>
    </source>
</reference>
<accession>K7MG97</accession>
<dbReference type="Gramene" id="KRH07759">
    <property type="protein sequence ID" value="KRH07759"/>
    <property type="gene ID" value="GLYMA_16G108600"/>
</dbReference>
<dbReference type="EMBL" id="CM000849">
    <property type="protein sequence ID" value="KRH07759.1"/>
    <property type="molecule type" value="Genomic_DNA"/>
</dbReference>
<evidence type="ECO:0000313" key="1">
    <source>
        <dbReference type="EMBL" id="KRH07759.1"/>
    </source>
</evidence>
<reference evidence="2" key="2">
    <citation type="submission" date="2018-02" db="UniProtKB">
        <authorList>
            <consortium name="EnsemblPlants"/>
        </authorList>
    </citation>
    <scope>IDENTIFICATION</scope>
    <source>
        <strain evidence="2">Williams 82</strain>
    </source>
</reference>
<dbReference type="Proteomes" id="UP000008827">
    <property type="component" value="Chromosome 16"/>
</dbReference>
<evidence type="ECO:0000313" key="3">
    <source>
        <dbReference type="Proteomes" id="UP000008827"/>
    </source>
</evidence>
<sequence>MWDALHMNYEAIENVKFRKVVTFTKHYENFTMKEGKSIDEMFRRFQTILNGQQGLGHELTKAQNNMKILNSLPKLWDPKTATIQEA</sequence>
<proteinExistence type="predicted"/>
<dbReference type="EnsemblPlants" id="KRH07759">
    <property type="protein sequence ID" value="KRH07759"/>
    <property type="gene ID" value="GLYMA_16G108600"/>
</dbReference>
<dbReference type="SMR" id="K7MG97"/>
<gene>
    <name evidence="1" type="ORF">GLYMA_16G108600</name>
</gene>
<organism evidence="1">
    <name type="scientific">Glycine max</name>
    <name type="common">Soybean</name>
    <name type="synonym">Glycine hispida</name>
    <dbReference type="NCBI Taxonomy" id="3847"/>
    <lineage>
        <taxon>Eukaryota</taxon>
        <taxon>Viridiplantae</taxon>
        <taxon>Streptophyta</taxon>
        <taxon>Embryophyta</taxon>
        <taxon>Tracheophyta</taxon>
        <taxon>Spermatophyta</taxon>
        <taxon>Magnoliopsida</taxon>
        <taxon>eudicotyledons</taxon>
        <taxon>Gunneridae</taxon>
        <taxon>Pentapetalae</taxon>
        <taxon>rosids</taxon>
        <taxon>fabids</taxon>
        <taxon>Fabales</taxon>
        <taxon>Fabaceae</taxon>
        <taxon>Papilionoideae</taxon>
        <taxon>50 kb inversion clade</taxon>
        <taxon>NPAAA clade</taxon>
        <taxon>indigoferoid/millettioid clade</taxon>
        <taxon>Phaseoleae</taxon>
        <taxon>Glycine</taxon>
        <taxon>Glycine subgen. Soja</taxon>
    </lineage>
</organism>
<dbReference type="PANTHER" id="PTHR34676:SF27">
    <property type="entry name" value="ASPARTYL-TRNA SYNTHETASE"/>
    <property type="match status" value="1"/>
</dbReference>
<protein>
    <submittedName>
        <fullName evidence="1 2">Uncharacterized protein</fullName>
    </submittedName>
</protein>
<evidence type="ECO:0000313" key="2">
    <source>
        <dbReference type="EnsemblPlants" id="KRH07759"/>
    </source>
</evidence>
<dbReference type="Pfam" id="PF14223">
    <property type="entry name" value="Retrotran_gag_2"/>
    <property type="match status" value="1"/>
</dbReference>
<dbReference type="AlphaFoldDB" id="K7MG97"/>
<dbReference type="PANTHER" id="PTHR34676">
    <property type="entry name" value="DUF4219 DOMAIN-CONTAINING PROTEIN-RELATED"/>
    <property type="match status" value="1"/>
</dbReference>
<dbReference type="InParanoid" id="K7MG97"/>
<reference evidence="1 2" key="1">
    <citation type="journal article" date="2010" name="Nature">
        <title>Genome sequence of the palaeopolyploid soybean.</title>
        <authorList>
            <person name="Schmutz J."/>
            <person name="Cannon S.B."/>
            <person name="Schlueter J."/>
            <person name="Ma J."/>
            <person name="Mitros T."/>
            <person name="Nelson W."/>
            <person name="Hyten D.L."/>
            <person name="Song Q."/>
            <person name="Thelen J.J."/>
            <person name="Cheng J."/>
            <person name="Xu D."/>
            <person name="Hellsten U."/>
            <person name="May G.D."/>
            <person name="Yu Y."/>
            <person name="Sakurai T."/>
            <person name="Umezawa T."/>
            <person name="Bhattacharyya M.K."/>
            <person name="Sandhu D."/>
            <person name="Valliyodan B."/>
            <person name="Lindquist E."/>
            <person name="Peto M."/>
            <person name="Grant D."/>
            <person name="Shu S."/>
            <person name="Goodstein D."/>
            <person name="Barry K."/>
            <person name="Futrell-Griggs M."/>
            <person name="Abernathy B."/>
            <person name="Du J."/>
            <person name="Tian Z."/>
            <person name="Zhu L."/>
            <person name="Gill N."/>
            <person name="Joshi T."/>
            <person name="Libault M."/>
            <person name="Sethuraman A."/>
            <person name="Zhang X.-C."/>
            <person name="Shinozaki K."/>
            <person name="Nguyen H.T."/>
            <person name="Wing R.A."/>
            <person name="Cregan P."/>
            <person name="Specht J."/>
            <person name="Grimwood J."/>
            <person name="Rokhsar D."/>
            <person name="Stacey G."/>
            <person name="Shoemaker R.C."/>
            <person name="Jackson S.A."/>
        </authorList>
    </citation>
    <scope>NUCLEOTIDE SEQUENCE</scope>
    <source>
        <strain evidence="2">cv. Williams 82</strain>
        <tissue evidence="1">Callus</tissue>
    </source>
</reference>
<dbReference type="PaxDb" id="3847-GLYMA16G16650.1"/>
<keyword evidence="3" id="KW-1185">Reference proteome</keyword>
<name>K7MG97_SOYBN</name>
<dbReference type="HOGENOM" id="CLU_2502388_0_0_1"/>